<keyword evidence="4" id="KW-1185">Reference proteome</keyword>
<dbReference type="AlphaFoldDB" id="L1JGE8"/>
<dbReference type="RefSeq" id="XP_005834150.1">
    <property type="nucleotide sequence ID" value="XM_005834093.1"/>
</dbReference>
<evidence type="ECO:0000259" key="1">
    <source>
        <dbReference type="Pfam" id="PF05603"/>
    </source>
</evidence>
<evidence type="ECO:0000313" key="2">
    <source>
        <dbReference type="EMBL" id="EKX47170.1"/>
    </source>
</evidence>
<dbReference type="GO" id="GO:0006606">
    <property type="term" value="P:protein import into nucleus"/>
    <property type="evidence" value="ECO:0007669"/>
    <property type="project" value="TreeGrafter"/>
</dbReference>
<dbReference type="Proteomes" id="UP000011087">
    <property type="component" value="Unassembled WGS sequence"/>
</dbReference>
<proteinExistence type="predicted"/>
<reference evidence="3" key="3">
    <citation type="submission" date="2015-06" db="UniProtKB">
        <authorList>
            <consortium name="EnsemblProtists"/>
        </authorList>
    </citation>
    <scope>IDENTIFICATION</scope>
</reference>
<dbReference type="EnsemblProtists" id="EKX47170">
    <property type="protein sequence ID" value="EKX47170"/>
    <property type="gene ID" value="GUITHDRAFT_107080"/>
</dbReference>
<dbReference type="GeneID" id="17303810"/>
<dbReference type="OMA" id="MPLLDQW"/>
<dbReference type="InterPro" id="IPR031318">
    <property type="entry name" value="OPI10"/>
</dbReference>
<reference evidence="4" key="2">
    <citation type="submission" date="2012-11" db="EMBL/GenBank/DDBJ databases">
        <authorList>
            <person name="Kuo A."/>
            <person name="Curtis B.A."/>
            <person name="Tanifuji G."/>
            <person name="Burki F."/>
            <person name="Gruber A."/>
            <person name="Irimia M."/>
            <person name="Maruyama S."/>
            <person name="Arias M.C."/>
            <person name="Ball S.G."/>
            <person name="Gile G.H."/>
            <person name="Hirakawa Y."/>
            <person name="Hopkins J.F."/>
            <person name="Rensing S.A."/>
            <person name="Schmutz J."/>
            <person name="Symeonidi A."/>
            <person name="Elias M."/>
            <person name="Eveleigh R.J."/>
            <person name="Herman E.K."/>
            <person name="Klute M.J."/>
            <person name="Nakayama T."/>
            <person name="Obornik M."/>
            <person name="Reyes-Prieto A."/>
            <person name="Armbrust E.V."/>
            <person name="Aves S.J."/>
            <person name="Beiko R.G."/>
            <person name="Coutinho P."/>
            <person name="Dacks J.B."/>
            <person name="Durnford D.G."/>
            <person name="Fast N.M."/>
            <person name="Green B.R."/>
            <person name="Grisdale C."/>
            <person name="Hempe F."/>
            <person name="Henrissat B."/>
            <person name="Hoppner M.P."/>
            <person name="Ishida K.-I."/>
            <person name="Kim E."/>
            <person name="Koreny L."/>
            <person name="Kroth P.G."/>
            <person name="Liu Y."/>
            <person name="Malik S.-B."/>
            <person name="Maier U.G."/>
            <person name="McRose D."/>
            <person name="Mock T."/>
            <person name="Neilson J.A."/>
            <person name="Onodera N.T."/>
            <person name="Poole A.M."/>
            <person name="Pritham E.J."/>
            <person name="Richards T.A."/>
            <person name="Rocap G."/>
            <person name="Roy S.W."/>
            <person name="Sarai C."/>
            <person name="Schaack S."/>
            <person name="Shirato S."/>
            <person name="Slamovits C.H."/>
            <person name="Spencer D.F."/>
            <person name="Suzuki S."/>
            <person name="Worden A.Z."/>
            <person name="Zauner S."/>
            <person name="Barry K."/>
            <person name="Bell C."/>
            <person name="Bharti A.K."/>
            <person name="Crow J.A."/>
            <person name="Grimwood J."/>
            <person name="Kramer R."/>
            <person name="Lindquist E."/>
            <person name="Lucas S."/>
            <person name="Salamov A."/>
            <person name="McFadden G.I."/>
            <person name="Lane C.E."/>
            <person name="Keeling P.J."/>
            <person name="Gray M.W."/>
            <person name="Grigoriev I.V."/>
            <person name="Archibald J.M."/>
        </authorList>
    </citation>
    <scope>NUCLEOTIDE SEQUENCE</scope>
    <source>
        <strain evidence="4">CCMP2712</strain>
    </source>
</reference>
<protein>
    <recommendedName>
        <fullName evidence="1">Hikeshi-like N-terminal domain-containing protein</fullName>
    </recommendedName>
</protein>
<feature type="domain" description="Hikeshi-like N-terminal" evidence="1">
    <location>
        <begin position="22"/>
        <end position="129"/>
    </location>
</feature>
<dbReference type="PaxDb" id="55529-EKX47170"/>
<dbReference type="GO" id="GO:0005829">
    <property type="term" value="C:cytosol"/>
    <property type="evidence" value="ECO:0007669"/>
    <property type="project" value="TreeGrafter"/>
</dbReference>
<evidence type="ECO:0000313" key="4">
    <source>
        <dbReference type="Proteomes" id="UP000011087"/>
    </source>
</evidence>
<gene>
    <name evidence="2" type="ORF">GUITHDRAFT_107080</name>
</gene>
<dbReference type="OrthoDB" id="10248398at2759"/>
<dbReference type="KEGG" id="gtt:GUITHDRAFT_107080"/>
<dbReference type="STRING" id="905079.L1JGE8"/>
<dbReference type="PANTHER" id="PTHR12925">
    <property type="entry name" value="HIKESHI FAMILY MEMBER"/>
    <property type="match status" value="1"/>
</dbReference>
<dbReference type="EMBL" id="JH992991">
    <property type="protein sequence ID" value="EKX47170.1"/>
    <property type="molecule type" value="Genomic_DNA"/>
</dbReference>
<organism evidence="2">
    <name type="scientific">Guillardia theta (strain CCMP2712)</name>
    <name type="common">Cryptophyte</name>
    <dbReference type="NCBI Taxonomy" id="905079"/>
    <lineage>
        <taxon>Eukaryota</taxon>
        <taxon>Cryptophyceae</taxon>
        <taxon>Pyrenomonadales</taxon>
        <taxon>Geminigeraceae</taxon>
        <taxon>Guillardia</taxon>
    </lineage>
</organism>
<reference evidence="2 4" key="1">
    <citation type="journal article" date="2012" name="Nature">
        <title>Algal genomes reveal evolutionary mosaicism and the fate of nucleomorphs.</title>
        <authorList>
            <consortium name="DOE Joint Genome Institute"/>
            <person name="Curtis B.A."/>
            <person name="Tanifuji G."/>
            <person name="Burki F."/>
            <person name="Gruber A."/>
            <person name="Irimia M."/>
            <person name="Maruyama S."/>
            <person name="Arias M.C."/>
            <person name="Ball S.G."/>
            <person name="Gile G.H."/>
            <person name="Hirakawa Y."/>
            <person name="Hopkins J.F."/>
            <person name="Kuo A."/>
            <person name="Rensing S.A."/>
            <person name="Schmutz J."/>
            <person name="Symeonidi A."/>
            <person name="Elias M."/>
            <person name="Eveleigh R.J."/>
            <person name="Herman E.K."/>
            <person name="Klute M.J."/>
            <person name="Nakayama T."/>
            <person name="Obornik M."/>
            <person name="Reyes-Prieto A."/>
            <person name="Armbrust E.V."/>
            <person name="Aves S.J."/>
            <person name="Beiko R.G."/>
            <person name="Coutinho P."/>
            <person name="Dacks J.B."/>
            <person name="Durnford D.G."/>
            <person name="Fast N.M."/>
            <person name="Green B.R."/>
            <person name="Grisdale C.J."/>
            <person name="Hempel F."/>
            <person name="Henrissat B."/>
            <person name="Hoppner M.P."/>
            <person name="Ishida K."/>
            <person name="Kim E."/>
            <person name="Koreny L."/>
            <person name="Kroth P.G."/>
            <person name="Liu Y."/>
            <person name="Malik S.B."/>
            <person name="Maier U.G."/>
            <person name="McRose D."/>
            <person name="Mock T."/>
            <person name="Neilson J.A."/>
            <person name="Onodera N.T."/>
            <person name="Poole A.M."/>
            <person name="Pritham E.J."/>
            <person name="Richards T.A."/>
            <person name="Rocap G."/>
            <person name="Roy S.W."/>
            <person name="Sarai C."/>
            <person name="Schaack S."/>
            <person name="Shirato S."/>
            <person name="Slamovits C.H."/>
            <person name="Spencer D.F."/>
            <person name="Suzuki S."/>
            <person name="Worden A.Z."/>
            <person name="Zauner S."/>
            <person name="Barry K."/>
            <person name="Bell C."/>
            <person name="Bharti A.K."/>
            <person name="Crow J.A."/>
            <person name="Grimwood J."/>
            <person name="Kramer R."/>
            <person name="Lindquist E."/>
            <person name="Lucas S."/>
            <person name="Salamov A."/>
            <person name="McFadden G.I."/>
            <person name="Lane C.E."/>
            <person name="Keeling P.J."/>
            <person name="Gray M.W."/>
            <person name="Grigoriev I.V."/>
            <person name="Archibald J.M."/>
        </authorList>
    </citation>
    <scope>NUCLEOTIDE SEQUENCE</scope>
    <source>
        <strain evidence="2 4">CCMP2712</strain>
    </source>
</reference>
<dbReference type="Pfam" id="PF05603">
    <property type="entry name" value="Hikeshi-like_N"/>
    <property type="match status" value="1"/>
</dbReference>
<sequence length="189" mass="21429">MQFAPPPASQTPLVANAFGYLVPGRPPQYSDSFQQIEPAKWSIDIDNSQQIRDVVVFLTQPLTVAGMGLSCYITGPPFEKWHFIGALTNECPSGVFRVRWPPDEGAPTAARLGVSIESLDLIAQQQASLPGTELVDFGKSVAKDLWNYLTSFEIMHQQGQFLLQYFDAWMKRFEEKCKRDPFWWLNRVD</sequence>
<dbReference type="GO" id="GO:0061608">
    <property type="term" value="F:nuclear import signal receptor activity"/>
    <property type="evidence" value="ECO:0007669"/>
    <property type="project" value="TreeGrafter"/>
</dbReference>
<name>L1JGE8_GUITC</name>
<dbReference type="eggNOG" id="KOG4067">
    <property type="taxonomic scope" value="Eukaryota"/>
</dbReference>
<dbReference type="InterPro" id="IPR008493">
    <property type="entry name" value="Hikeshi-like_N"/>
</dbReference>
<dbReference type="PANTHER" id="PTHR12925:SF0">
    <property type="entry name" value="PROTEIN HIKESHI"/>
    <property type="match status" value="1"/>
</dbReference>
<dbReference type="GO" id="GO:0005634">
    <property type="term" value="C:nucleus"/>
    <property type="evidence" value="ECO:0007669"/>
    <property type="project" value="TreeGrafter"/>
</dbReference>
<accession>L1JGE8</accession>
<dbReference type="HOGENOM" id="CLU_1477707_0_0_1"/>
<evidence type="ECO:0000313" key="3">
    <source>
        <dbReference type="EnsemblProtists" id="EKX47170"/>
    </source>
</evidence>